<dbReference type="InterPro" id="IPR040079">
    <property type="entry name" value="Glutathione_S-Trfase"/>
</dbReference>
<dbReference type="InterPro" id="IPR010987">
    <property type="entry name" value="Glutathione-S-Trfase_C-like"/>
</dbReference>
<evidence type="ECO:0000313" key="4">
    <source>
        <dbReference type="Proteomes" id="UP000673447"/>
    </source>
</evidence>
<dbReference type="PANTHER" id="PTHR42673">
    <property type="entry name" value="MALEYLACETOACETATE ISOMERASE"/>
    <property type="match status" value="1"/>
</dbReference>
<dbReference type="GO" id="GO:0004364">
    <property type="term" value="F:glutathione transferase activity"/>
    <property type="evidence" value="ECO:0007669"/>
    <property type="project" value="TreeGrafter"/>
</dbReference>
<accession>A0A940X3L4</accession>
<dbReference type="GO" id="GO:0016034">
    <property type="term" value="F:maleylacetoacetate isomerase activity"/>
    <property type="evidence" value="ECO:0007669"/>
    <property type="project" value="TreeGrafter"/>
</dbReference>
<dbReference type="EMBL" id="JAGKTC010000002">
    <property type="protein sequence ID" value="MBP3985010.1"/>
    <property type="molecule type" value="Genomic_DNA"/>
</dbReference>
<dbReference type="Gene3D" id="3.40.30.10">
    <property type="entry name" value="Glutaredoxin"/>
    <property type="match status" value="1"/>
</dbReference>
<feature type="domain" description="GST N-terminal" evidence="1">
    <location>
        <begin position="3"/>
        <end position="86"/>
    </location>
</feature>
<dbReference type="InterPro" id="IPR004045">
    <property type="entry name" value="Glutathione_S-Trfase_N"/>
</dbReference>
<dbReference type="PROSITE" id="PS50405">
    <property type="entry name" value="GST_CTER"/>
    <property type="match status" value="1"/>
</dbReference>
<name>A0A940X3L4_9GAMM</name>
<dbReference type="GO" id="GO:0006559">
    <property type="term" value="P:L-phenylalanine catabolic process"/>
    <property type="evidence" value="ECO:0007669"/>
    <property type="project" value="TreeGrafter"/>
</dbReference>
<evidence type="ECO:0000259" key="1">
    <source>
        <dbReference type="PROSITE" id="PS50404"/>
    </source>
</evidence>
<organism evidence="3 4">
    <name type="scientific">Pseudoxanthomonas helianthi</name>
    <dbReference type="NCBI Taxonomy" id="1453541"/>
    <lineage>
        <taxon>Bacteria</taxon>
        <taxon>Pseudomonadati</taxon>
        <taxon>Pseudomonadota</taxon>
        <taxon>Gammaproteobacteria</taxon>
        <taxon>Lysobacterales</taxon>
        <taxon>Lysobacteraceae</taxon>
        <taxon>Pseudoxanthomonas</taxon>
    </lineage>
</organism>
<dbReference type="GO" id="GO:0006749">
    <property type="term" value="P:glutathione metabolic process"/>
    <property type="evidence" value="ECO:0007669"/>
    <property type="project" value="TreeGrafter"/>
</dbReference>
<dbReference type="SFLD" id="SFLDG00358">
    <property type="entry name" value="Main_(cytGST)"/>
    <property type="match status" value="1"/>
</dbReference>
<proteinExistence type="predicted"/>
<dbReference type="SUPFAM" id="SSF52833">
    <property type="entry name" value="Thioredoxin-like"/>
    <property type="match status" value="1"/>
</dbReference>
<dbReference type="InterPro" id="IPR036282">
    <property type="entry name" value="Glutathione-S-Trfase_C_sf"/>
</dbReference>
<dbReference type="Proteomes" id="UP000673447">
    <property type="component" value="Unassembled WGS sequence"/>
</dbReference>
<dbReference type="Gene3D" id="1.20.1050.10">
    <property type="match status" value="1"/>
</dbReference>
<dbReference type="SUPFAM" id="SSF47616">
    <property type="entry name" value="GST C-terminal domain-like"/>
    <property type="match status" value="1"/>
</dbReference>
<comment type="caution">
    <text evidence="3">The sequence shown here is derived from an EMBL/GenBank/DDBJ whole genome shotgun (WGS) entry which is preliminary data.</text>
</comment>
<sequence>MARILYSGTRNASSWAFRAWLALREGGIEFEERVVDIRKPQRFDNLKRIGEFSPPAAVPALVDGDTVVFDSLAIMEYANDLAGGRLLPLEPLSRARARSFLAWQHAGLSGLCPRLSFESAFYPDKRAMSVDEQAQSARAYDAFEQQLAFSGGPCLAGELSLADLAMVPTLLRLVSHTPAERLAQWPRVAEWNRRLMARESVREWLSEANTLPPVRLDDYMA</sequence>
<dbReference type="Pfam" id="PF13410">
    <property type="entry name" value="GST_C_2"/>
    <property type="match status" value="1"/>
</dbReference>
<feature type="domain" description="GST C-terminal" evidence="2">
    <location>
        <begin position="90"/>
        <end position="216"/>
    </location>
</feature>
<dbReference type="PANTHER" id="PTHR42673:SF4">
    <property type="entry name" value="MALEYLACETOACETATE ISOMERASE"/>
    <property type="match status" value="1"/>
</dbReference>
<reference evidence="3" key="1">
    <citation type="journal article" date="2016" name="Int. J. Syst. Evol. Microbiol.">
        <title>Pseudoxanthomonas helianthi sp. nov., isolated from roots of Jerusalem artichoke (Helianthus tuberosus).</title>
        <authorList>
            <person name="Kittiwongwattana C."/>
            <person name="Thawai C."/>
        </authorList>
    </citation>
    <scope>NUCLEOTIDE SEQUENCE</scope>
    <source>
        <strain evidence="3">110414</strain>
    </source>
</reference>
<dbReference type="RefSeq" id="WP_210536848.1">
    <property type="nucleotide sequence ID" value="NZ_JAGKTC010000002.1"/>
</dbReference>
<reference evidence="3" key="2">
    <citation type="submission" date="2021-03" db="EMBL/GenBank/DDBJ databases">
        <authorList>
            <person name="Cao W."/>
        </authorList>
    </citation>
    <scope>NUCLEOTIDE SEQUENCE</scope>
    <source>
        <strain evidence="3">110414</strain>
    </source>
</reference>
<evidence type="ECO:0000259" key="2">
    <source>
        <dbReference type="PROSITE" id="PS50405"/>
    </source>
</evidence>
<dbReference type="PROSITE" id="PS50404">
    <property type="entry name" value="GST_NTER"/>
    <property type="match status" value="1"/>
</dbReference>
<dbReference type="InterPro" id="IPR036249">
    <property type="entry name" value="Thioredoxin-like_sf"/>
</dbReference>
<keyword evidence="4" id="KW-1185">Reference proteome</keyword>
<dbReference type="Pfam" id="PF13409">
    <property type="entry name" value="GST_N_2"/>
    <property type="match status" value="1"/>
</dbReference>
<evidence type="ECO:0000313" key="3">
    <source>
        <dbReference type="EMBL" id="MBP3985010.1"/>
    </source>
</evidence>
<dbReference type="SFLD" id="SFLDS00019">
    <property type="entry name" value="Glutathione_Transferase_(cytos"/>
    <property type="match status" value="1"/>
</dbReference>
<gene>
    <name evidence="3" type="ORF">J5837_11360</name>
</gene>
<protein>
    <submittedName>
        <fullName evidence="3">Glutathione S-transferase family protein</fullName>
    </submittedName>
</protein>
<dbReference type="AlphaFoldDB" id="A0A940X3L4"/>